<dbReference type="Proteomes" id="UP000199051">
    <property type="component" value="Unassembled WGS sequence"/>
</dbReference>
<organism evidence="1 2">
    <name type="scientific">Actinokineospora terrae</name>
    <dbReference type="NCBI Taxonomy" id="155974"/>
    <lineage>
        <taxon>Bacteria</taxon>
        <taxon>Bacillati</taxon>
        <taxon>Actinomycetota</taxon>
        <taxon>Actinomycetes</taxon>
        <taxon>Pseudonocardiales</taxon>
        <taxon>Pseudonocardiaceae</taxon>
        <taxon>Actinokineospora</taxon>
    </lineage>
</organism>
<dbReference type="Gene3D" id="1.10.260.40">
    <property type="entry name" value="lambda repressor-like DNA-binding domains"/>
    <property type="match status" value="1"/>
</dbReference>
<accession>A0A1H9W0W7</accession>
<evidence type="ECO:0000313" key="2">
    <source>
        <dbReference type="Proteomes" id="UP000199051"/>
    </source>
</evidence>
<dbReference type="AlphaFoldDB" id="A0A1H9W0W7"/>
<dbReference type="EMBL" id="FOGI01000009">
    <property type="protein sequence ID" value="SES27307.1"/>
    <property type="molecule type" value="Genomic_DNA"/>
</dbReference>
<reference evidence="2" key="1">
    <citation type="submission" date="2016-10" db="EMBL/GenBank/DDBJ databases">
        <authorList>
            <person name="Varghese N."/>
            <person name="Submissions S."/>
        </authorList>
    </citation>
    <scope>NUCLEOTIDE SEQUENCE [LARGE SCALE GENOMIC DNA]</scope>
    <source>
        <strain evidence="2">DSM 44260</strain>
    </source>
</reference>
<dbReference type="InterPro" id="IPR010982">
    <property type="entry name" value="Lambda_DNA-bd_dom_sf"/>
</dbReference>
<name>A0A1H9W0W7_9PSEU</name>
<sequence>MTARNWNAVARTISARTRELRLSQLALAERSQVAPATIRELQYNTVQRRRNSRTLEALSVALELHPGHLAAVLTGRTPPSRETSPLPRLDPLARLLVVEQHVLALRQRLDEIHTALNPDQPKR</sequence>
<gene>
    <name evidence="1" type="ORF">SAMN04487818_109239</name>
</gene>
<dbReference type="RefSeq" id="WP_092781813.1">
    <property type="nucleotide sequence ID" value="NZ_FOGI01000009.1"/>
</dbReference>
<dbReference type="GO" id="GO:0003677">
    <property type="term" value="F:DNA binding"/>
    <property type="evidence" value="ECO:0007669"/>
    <property type="project" value="InterPro"/>
</dbReference>
<dbReference type="STRING" id="155974.SAMN04487818_109239"/>
<evidence type="ECO:0008006" key="3">
    <source>
        <dbReference type="Google" id="ProtNLM"/>
    </source>
</evidence>
<evidence type="ECO:0000313" key="1">
    <source>
        <dbReference type="EMBL" id="SES27307.1"/>
    </source>
</evidence>
<proteinExistence type="predicted"/>
<protein>
    <recommendedName>
        <fullName evidence="3">HTH cro/C1-type domain-containing protein</fullName>
    </recommendedName>
</protein>
<keyword evidence="2" id="KW-1185">Reference proteome</keyword>